<dbReference type="Pfam" id="PF09532">
    <property type="entry name" value="FDF"/>
    <property type="match status" value="1"/>
</dbReference>
<feature type="compositionally biased region" description="Basic and acidic residues" evidence="2">
    <location>
        <begin position="155"/>
        <end position="165"/>
    </location>
</feature>
<feature type="domain" description="FFD box profile" evidence="4">
    <location>
        <begin position="192"/>
        <end position="208"/>
    </location>
</feature>
<evidence type="ECO:0000256" key="2">
    <source>
        <dbReference type="SAM" id="MobiDB-lite"/>
    </source>
</evidence>
<feature type="short sequence motif" description="FFD box" evidence="1">
    <location>
        <begin position="192"/>
        <end position="208"/>
    </location>
</feature>
<proteinExistence type="predicted"/>
<dbReference type="GO" id="GO:0034063">
    <property type="term" value="P:stress granule assembly"/>
    <property type="evidence" value="ECO:0007669"/>
    <property type="project" value="TreeGrafter"/>
</dbReference>
<dbReference type="PANTHER" id="PTHR13586">
    <property type="entry name" value="SCD6 PROTEIN-RELATED"/>
    <property type="match status" value="1"/>
</dbReference>
<dbReference type="PANTHER" id="PTHR13586:SF0">
    <property type="entry name" value="TRAILER HITCH, ISOFORM H"/>
    <property type="match status" value="1"/>
</dbReference>
<feature type="compositionally biased region" description="Gly residues" evidence="2">
    <location>
        <begin position="302"/>
        <end position="317"/>
    </location>
</feature>
<dbReference type="GO" id="GO:0033962">
    <property type="term" value="P:P-body assembly"/>
    <property type="evidence" value="ECO:0007669"/>
    <property type="project" value="TreeGrafter"/>
</dbReference>
<dbReference type="InterPro" id="IPR025762">
    <property type="entry name" value="DFDF"/>
</dbReference>
<dbReference type="InterPro" id="IPR025761">
    <property type="entry name" value="FFD_box"/>
</dbReference>
<evidence type="ECO:0000256" key="1">
    <source>
        <dbReference type="PROSITE-ProRule" id="PRU00846"/>
    </source>
</evidence>
<feature type="compositionally biased region" description="Polar residues" evidence="2">
    <location>
        <begin position="45"/>
        <end position="55"/>
    </location>
</feature>
<dbReference type="InterPro" id="IPR019050">
    <property type="entry name" value="FDF_dom"/>
</dbReference>
<feature type="region of interest" description="Disordered" evidence="2">
    <location>
        <begin position="279"/>
        <end position="341"/>
    </location>
</feature>
<sequence length="341" mass="38659">MDLLRESRSSNSSPVGGDSKSPENEWNANKNSPSEIVTREYGQSEWRSNNANWDTNHSDWQRSGAHKEWRGQGDRQRRSQGDNRGGRGPVAFHRNRGRGGGQNAGYRPRGGRSNYPPGRPQSNKKETLKFDADYDFEQANEQFQEVLLKLQKCSTRDDEVEKTEETANQSQNGDLEEGEIKDTVAEVVVEESYYDKSKSFFDSISCEAIERSKGKINRPDRRAENKMNRETFGVTNLGYRRGGYNNRNYRNYNNYHNNGGYNRYNNGGYQNGGYNMYNPRGNRGGGGSYNNHRDGRYSRDNSGGGGRGYNGSGGGRNWAGVVRSGHPTRGRNPTWETRDRD</sequence>
<feature type="compositionally biased region" description="Polar residues" evidence="2">
    <location>
        <begin position="24"/>
        <end position="35"/>
    </location>
</feature>
<dbReference type="PROSITE" id="PS51513">
    <property type="entry name" value="FFD"/>
    <property type="match status" value="1"/>
</dbReference>
<dbReference type="EMBL" id="HACA01018082">
    <property type="protein sequence ID" value="CDW35443.1"/>
    <property type="molecule type" value="Transcribed_RNA"/>
</dbReference>
<protein>
    <submittedName>
        <fullName evidence="5">Uncharacterized protein</fullName>
    </submittedName>
</protein>
<accession>A0A0K2UB42</accession>
<reference evidence="5" key="1">
    <citation type="submission" date="2014-05" db="EMBL/GenBank/DDBJ databases">
        <authorList>
            <person name="Chronopoulou M."/>
        </authorList>
    </citation>
    <scope>NUCLEOTIDE SEQUENCE</scope>
    <source>
        <tissue evidence="5">Whole organism</tissue>
    </source>
</reference>
<organism evidence="5">
    <name type="scientific">Lepeophtheirus salmonis</name>
    <name type="common">Salmon louse</name>
    <name type="synonym">Caligus salmonis</name>
    <dbReference type="NCBI Taxonomy" id="72036"/>
    <lineage>
        <taxon>Eukaryota</taxon>
        <taxon>Metazoa</taxon>
        <taxon>Ecdysozoa</taxon>
        <taxon>Arthropoda</taxon>
        <taxon>Crustacea</taxon>
        <taxon>Multicrustacea</taxon>
        <taxon>Hexanauplia</taxon>
        <taxon>Copepoda</taxon>
        <taxon>Siphonostomatoida</taxon>
        <taxon>Caligidae</taxon>
        <taxon>Lepeophtheirus</taxon>
    </lineage>
</organism>
<dbReference type="PROSITE" id="PS51512">
    <property type="entry name" value="DFDF"/>
    <property type="match status" value="1"/>
</dbReference>
<feature type="compositionally biased region" description="Basic and acidic residues" evidence="2">
    <location>
        <begin position="56"/>
        <end position="85"/>
    </location>
</feature>
<dbReference type="SMART" id="SM01199">
    <property type="entry name" value="FDF"/>
    <property type="match status" value="1"/>
</dbReference>
<dbReference type="GO" id="GO:0003729">
    <property type="term" value="F:mRNA binding"/>
    <property type="evidence" value="ECO:0007669"/>
    <property type="project" value="TreeGrafter"/>
</dbReference>
<evidence type="ECO:0000259" key="4">
    <source>
        <dbReference type="PROSITE" id="PS51513"/>
    </source>
</evidence>
<name>A0A0K2UB42_LEPSM</name>
<dbReference type="OrthoDB" id="21539at2759"/>
<dbReference type="AlphaFoldDB" id="A0A0K2UB42"/>
<feature type="region of interest" description="Disordered" evidence="2">
    <location>
        <begin position="155"/>
        <end position="177"/>
    </location>
</feature>
<dbReference type="GO" id="GO:0000932">
    <property type="term" value="C:P-body"/>
    <property type="evidence" value="ECO:0007669"/>
    <property type="project" value="TreeGrafter"/>
</dbReference>
<evidence type="ECO:0000259" key="3">
    <source>
        <dbReference type="PROSITE" id="PS51512"/>
    </source>
</evidence>
<feature type="region of interest" description="Disordered" evidence="2">
    <location>
        <begin position="1"/>
        <end position="125"/>
    </location>
</feature>
<feature type="domain" description="DFDF" evidence="3">
    <location>
        <begin position="122"/>
        <end position="158"/>
    </location>
</feature>
<evidence type="ECO:0000313" key="5">
    <source>
        <dbReference type="EMBL" id="CDW35443.1"/>
    </source>
</evidence>